<dbReference type="InterPro" id="IPR007484">
    <property type="entry name" value="Peptidase_M28"/>
</dbReference>
<protein>
    <recommendedName>
        <fullName evidence="2">Peptidase M28 domain-containing protein</fullName>
    </recommendedName>
</protein>
<keyword evidence="4" id="KW-1185">Reference proteome</keyword>
<dbReference type="EMBL" id="LDJG01000018">
    <property type="protein sequence ID" value="KRG56219.1"/>
    <property type="molecule type" value="Genomic_DNA"/>
</dbReference>
<evidence type="ECO:0000256" key="1">
    <source>
        <dbReference type="SAM" id="SignalP"/>
    </source>
</evidence>
<feature type="domain" description="Peptidase M28" evidence="2">
    <location>
        <begin position="119"/>
        <end position="327"/>
    </location>
</feature>
<proteinExistence type="predicted"/>
<evidence type="ECO:0000313" key="3">
    <source>
        <dbReference type="EMBL" id="KRG56219.1"/>
    </source>
</evidence>
<sequence>MPVSRFLCAAFAATLFAAAGAQADEPRLPPAQAQLLASISADAMRGHLSFLASDALEGRGTPSRGLDIAAEYIASQFRAAGLEPLGDDGYFQTADWREIAPERERAKFADAPAPLLVRNVAGLLRGSDPALSGTYVLVTAHYDHIGIREGKGDDAIYNGANDDGSGTVSVIELARAFAAQKQRPKRSIMFMTVFGEEHGLVGSRYYGAHPLVPVADTVANINLEQIGRTDDSEGPQVLAAAITGADYSDVGEVLRRAGELTGTRITRHPVNSDRYFAASDNQALADLGVPAHTVSVAYAFPDYHGPADTWDKIDYANMAAIDRTVALAILTIADDPQAPRWNADNPKAAKYLEAARALRAGK</sequence>
<feature type="chain" id="PRO_5047368984" description="Peptidase M28 domain-containing protein" evidence="1">
    <location>
        <begin position="24"/>
        <end position="362"/>
    </location>
</feature>
<dbReference type="InterPro" id="IPR045175">
    <property type="entry name" value="M28_fam"/>
</dbReference>
<gene>
    <name evidence="3" type="ORF">ABB22_12715</name>
</gene>
<feature type="signal peptide" evidence="1">
    <location>
        <begin position="1"/>
        <end position="23"/>
    </location>
</feature>
<reference evidence="3 4" key="1">
    <citation type="submission" date="2015-05" db="EMBL/GenBank/DDBJ databases">
        <title>Genome sequencing and analysis of members of genus Stenotrophomonas.</title>
        <authorList>
            <person name="Patil P.P."/>
            <person name="Midha S."/>
            <person name="Patil P.B."/>
        </authorList>
    </citation>
    <scope>NUCLEOTIDE SEQUENCE [LARGE SCALE GENOMIC DNA]</scope>
    <source>
        <strain evidence="3 4">DSM 12575</strain>
    </source>
</reference>
<keyword evidence="1" id="KW-0732">Signal</keyword>
<name>A0ABR5NI59_9GAMM</name>
<dbReference type="Pfam" id="PF04389">
    <property type="entry name" value="Peptidase_M28"/>
    <property type="match status" value="1"/>
</dbReference>
<dbReference type="PANTHER" id="PTHR12147:SF26">
    <property type="entry name" value="PEPTIDASE M28 DOMAIN-CONTAINING PROTEIN"/>
    <property type="match status" value="1"/>
</dbReference>
<evidence type="ECO:0000313" key="4">
    <source>
        <dbReference type="Proteomes" id="UP000050902"/>
    </source>
</evidence>
<dbReference type="PANTHER" id="PTHR12147">
    <property type="entry name" value="METALLOPEPTIDASE M28 FAMILY MEMBER"/>
    <property type="match status" value="1"/>
</dbReference>
<comment type="caution">
    <text evidence="3">The sequence shown here is derived from an EMBL/GenBank/DDBJ whole genome shotgun (WGS) entry which is preliminary data.</text>
</comment>
<evidence type="ECO:0000259" key="2">
    <source>
        <dbReference type="Pfam" id="PF04389"/>
    </source>
</evidence>
<organism evidence="3 4">
    <name type="scientific">Stenotrophomonas nitritireducens</name>
    <dbReference type="NCBI Taxonomy" id="83617"/>
    <lineage>
        <taxon>Bacteria</taxon>
        <taxon>Pseudomonadati</taxon>
        <taxon>Pseudomonadota</taxon>
        <taxon>Gammaproteobacteria</taxon>
        <taxon>Lysobacterales</taxon>
        <taxon>Lysobacteraceae</taxon>
        <taxon>Stenotrophomonas</taxon>
    </lineage>
</organism>
<dbReference type="Proteomes" id="UP000050902">
    <property type="component" value="Unassembled WGS sequence"/>
</dbReference>
<dbReference type="RefSeq" id="WP_055768337.1">
    <property type="nucleotide sequence ID" value="NZ_LDJG01000018.1"/>
</dbReference>
<dbReference type="Gene3D" id="3.40.630.10">
    <property type="entry name" value="Zn peptidases"/>
    <property type="match status" value="1"/>
</dbReference>
<dbReference type="SUPFAM" id="SSF53187">
    <property type="entry name" value="Zn-dependent exopeptidases"/>
    <property type="match status" value="1"/>
</dbReference>
<accession>A0ABR5NI59</accession>